<dbReference type="eggNOG" id="arCOG01686">
    <property type="taxonomic scope" value="Archaea"/>
</dbReference>
<dbReference type="EMBL" id="CP001338">
    <property type="protein sequence ID" value="ACL15458.1"/>
    <property type="molecule type" value="Genomic_DNA"/>
</dbReference>
<sequence>MTEKVIFLEPGEERAQNIVKAMAHQNAGDVVQLLSLEGPLRLSIIAERLDISLNTAKYHIENLMNAGILEISDTRYSVKGKKVKIYRLKNQVFIVAPKMTCLAEVRRALTKYCTALGIFISVFGVALVQPFVDLPAVPLQLSGSIQPGSTVPTAVLTDSGIIPALIIAAAVTLLLLVIYEMHTTWKNRQSCV</sequence>
<dbReference type="InterPro" id="IPR036390">
    <property type="entry name" value="WH_DNA-bd_sf"/>
</dbReference>
<evidence type="ECO:0000256" key="1">
    <source>
        <dbReference type="SAM" id="Phobius"/>
    </source>
</evidence>
<dbReference type="STRING" id="521011.Mpal_0064"/>
<dbReference type="AlphaFoldDB" id="B8GIA7"/>
<dbReference type="SUPFAM" id="SSF46785">
    <property type="entry name" value="Winged helix' DNA-binding domain"/>
    <property type="match status" value="1"/>
</dbReference>
<keyword evidence="1" id="KW-0812">Transmembrane</keyword>
<protein>
    <submittedName>
        <fullName evidence="2">Putative transcriptional regulator</fullName>
    </submittedName>
</protein>
<proteinExistence type="predicted"/>
<reference evidence="2 3" key="1">
    <citation type="journal article" date="2015" name="Genome Announc.">
        <title>Complete Genome Sequence of Methanosphaerula palustris E1-9CT, a Hydrogenotrophic Methanogen Isolated from a Minerotrophic Fen Peatland.</title>
        <authorList>
            <person name="Cadillo-Quiroz H."/>
            <person name="Browne P."/>
            <person name="Kyrpides N."/>
            <person name="Woyke T."/>
            <person name="Goodwin L."/>
            <person name="Detter C."/>
            <person name="Yavitt J.B."/>
            <person name="Zinder S.H."/>
        </authorList>
    </citation>
    <scope>NUCLEOTIDE SEQUENCE [LARGE SCALE GENOMIC DNA]</scope>
    <source>
        <strain evidence="3">ATCC BAA-1556 / DSM 19958 / E1-9c</strain>
    </source>
</reference>
<keyword evidence="3" id="KW-1185">Reference proteome</keyword>
<dbReference type="Proteomes" id="UP000002457">
    <property type="component" value="Chromosome"/>
</dbReference>
<dbReference type="InterPro" id="IPR036388">
    <property type="entry name" value="WH-like_DNA-bd_sf"/>
</dbReference>
<gene>
    <name evidence="2" type="ordered locus">Mpal_0064</name>
</gene>
<feature type="transmembrane region" description="Helical" evidence="1">
    <location>
        <begin position="112"/>
        <end position="132"/>
    </location>
</feature>
<dbReference type="Pfam" id="PF12840">
    <property type="entry name" value="HTH_20"/>
    <property type="match status" value="1"/>
</dbReference>
<accession>B8GIA7</accession>
<name>B8GIA7_METPE</name>
<evidence type="ECO:0000313" key="3">
    <source>
        <dbReference type="Proteomes" id="UP000002457"/>
    </source>
</evidence>
<organism evidence="2 3">
    <name type="scientific">Methanosphaerula palustris (strain ATCC BAA-1556 / DSM 19958 / E1-9c)</name>
    <dbReference type="NCBI Taxonomy" id="521011"/>
    <lineage>
        <taxon>Archaea</taxon>
        <taxon>Methanobacteriati</taxon>
        <taxon>Methanobacteriota</taxon>
        <taxon>Stenosarchaea group</taxon>
        <taxon>Methanomicrobia</taxon>
        <taxon>Methanomicrobiales</taxon>
        <taxon>Methanoregulaceae</taxon>
        <taxon>Methanosphaerula</taxon>
    </lineage>
</organism>
<dbReference type="KEGG" id="mpl:Mpal_0064"/>
<keyword evidence="1" id="KW-1133">Transmembrane helix</keyword>
<dbReference type="CDD" id="cd00090">
    <property type="entry name" value="HTH_ARSR"/>
    <property type="match status" value="1"/>
</dbReference>
<feature type="transmembrane region" description="Helical" evidence="1">
    <location>
        <begin position="160"/>
        <end position="179"/>
    </location>
</feature>
<dbReference type="Gene3D" id="1.10.10.10">
    <property type="entry name" value="Winged helix-like DNA-binding domain superfamily/Winged helix DNA-binding domain"/>
    <property type="match status" value="1"/>
</dbReference>
<keyword evidence="1" id="KW-0472">Membrane</keyword>
<evidence type="ECO:0000313" key="2">
    <source>
        <dbReference type="EMBL" id="ACL15458.1"/>
    </source>
</evidence>
<dbReference type="HOGENOM" id="CLU_068197_1_0_2"/>
<dbReference type="InterPro" id="IPR011991">
    <property type="entry name" value="ArsR-like_HTH"/>
</dbReference>